<feature type="transmembrane region" description="Helical" evidence="1">
    <location>
        <begin position="198"/>
        <end position="219"/>
    </location>
</feature>
<keyword evidence="1" id="KW-0472">Membrane</keyword>
<dbReference type="Proteomes" id="UP000184383">
    <property type="component" value="Unassembled WGS sequence"/>
</dbReference>
<dbReference type="OrthoDB" id="2896006at2759"/>
<protein>
    <submittedName>
        <fullName evidence="2">Uncharacterized protein</fullName>
    </submittedName>
</protein>
<accession>A0A1L9RYM8</accession>
<organism evidence="2 3">
    <name type="scientific">Aspergillus wentii DTO 134E9</name>
    <dbReference type="NCBI Taxonomy" id="1073089"/>
    <lineage>
        <taxon>Eukaryota</taxon>
        <taxon>Fungi</taxon>
        <taxon>Dikarya</taxon>
        <taxon>Ascomycota</taxon>
        <taxon>Pezizomycotina</taxon>
        <taxon>Eurotiomycetes</taxon>
        <taxon>Eurotiomycetidae</taxon>
        <taxon>Eurotiales</taxon>
        <taxon>Aspergillaceae</taxon>
        <taxon>Aspergillus</taxon>
        <taxon>Aspergillus subgen. Cremei</taxon>
    </lineage>
</organism>
<keyword evidence="1" id="KW-1133">Transmembrane helix</keyword>
<proteinExistence type="predicted"/>
<reference evidence="3" key="1">
    <citation type="journal article" date="2017" name="Genome Biol.">
        <title>Comparative genomics reveals high biological diversity and specific adaptations in the industrially and medically important fungal genus Aspergillus.</title>
        <authorList>
            <person name="de Vries R.P."/>
            <person name="Riley R."/>
            <person name="Wiebenga A."/>
            <person name="Aguilar-Osorio G."/>
            <person name="Amillis S."/>
            <person name="Uchima C.A."/>
            <person name="Anderluh G."/>
            <person name="Asadollahi M."/>
            <person name="Askin M."/>
            <person name="Barry K."/>
            <person name="Battaglia E."/>
            <person name="Bayram O."/>
            <person name="Benocci T."/>
            <person name="Braus-Stromeyer S.A."/>
            <person name="Caldana C."/>
            <person name="Canovas D."/>
            <person name="Cerqueira G.C."/>
            <person name="Chen F."/>
            <person name="Chen W."/>
            <person name="Choi C."/>
            <person name="Clum A."/>
            <person name="Dos Santos R.A."/>
            <person name="Damasio A.R."/>
            <person name="Diallinas G."/>
            <person name="Emri T."/>
            <person name="Fekete E."/>
            <person name="Flipphi M."/>
            <person name="Freyberg S."/>
            <person name="Gallo A."/>
            <person name="Gournas C."/>
            <person name="Habgood R."/>
            <person name="Hainaut M."/>
            <person name="Harispe M.L."/>
            <person name="Henrissat B."/>
            <person name="Hilden K.S."/>
            <person name="Hope R."/>
            <person name="Hossain A."/>
            <person name="Karabika E."/>
            <person name="Karaffa L."/>
            <person name="Karanyi Z."/>
            <person name="Krasevec N."/>
            <person name="Kuo A."/>
            <person name="Kusch H."/>
            <person name="LaButti K."/>
            <person name="Lagendijk E.L."/>
            <person name="Lapidus A."/>
            <person name="Levasseur A."/>
            <person name="Lindquist E."/>
            <person name="Lipzen A."/>
            <person name="Logrieco A.F."/>
            <person name="MacCabe A."/>
            <person name="Maekelae M.R."/>
            <person name="Malavazi I."/>
            <person name="Melin P."/>
            <person name="Meyer V."/>
            <person name="Mielnichuk N."/>
            <person name="Miskei M."/>
            <person name="Molnar A.P."/>
            <person name="Mule G."/>
            <person name="Ngan C.Y."/>
            <person name="Orejas M."/>
            <person name="Orosz E."/>
            <person name="Ouedraogo J.P."/>
            <person name="Overkamp K.M."/>
            <person name="Park H.-S."/>
            <person name="Perrone G."/>
            <person name="Piumi F."/>
            <person name="Punt P.J."/>
            <person name="Ram A.F."/>
            <person name="Ramon A."/>
            <person name="Rauscher S."/>
            <person name="Record E."/>
            <person name="Riano-Pachon D.M."/>
            <person name="Robert V."/>
            <person name="Roehrig J."/>
            <person name="Ruller R."/>
            <person name="Salamov A."/>
            <person name="Salih N.S."/>
            <person name="Samson R.A."/>
            <person name="Sandor E."/>
            <person name="Sanguinetti M."/>
            <person name="Schuetze T."/>
            <person name="Sepcic K."/>
            <person name="Shelest E."/>
            <person name="Sherlock G."/>
            <person name="Sophianopoulou V."/>
            <person name="Squina F.M."/>
            <person name="Sun H."/>
            <person name="Susca A."/>
            <person name="Todd R.B."/>
            <person name="Tsang A."/>
            <person name="Unkles S.E."/>
            <person name="van de Wiele N."/>
            <person name="van Rossen-Uffink D."/>
            <person name="Oliveira J.V."/>
            <person name="Vesth T.C."/>
            <person name="Visser J."/>
            <person name="Yu J.-H."/>
            <person name="Zhou M."/>
            <person name="Andersen M.R."/>
            <person name="Archer D.B."/>
            <person name="Baker S.E."/>
            <person name="Benoit I."/>
            <person name="Brakhage A.A."/>
            <person name="Braus G.H."/>
            <person name="Fischer R."/>
            <person name="Frisvad J.C."/>
            <person name="Goldman G.H."/>
            <person name="Houbraken J."/>
            <person name="Oakley B."/>
            <person name="Pocsi I."/>
            <person name="Scazzocchio C."/>
            <person name="Seiboth B."/>
            <person name="vanKuyk P.A."/>
            <person name="Wortman J."/>
            <person name="Dyer P.S."/>
            <person name="Grigoriev I.V."/>
        </authorList>
    </citation>
    <scope>NUCLEOTIDE SEQUENCE [LARGE SCALE GENOMIC DNA]</scope>
    <source>
        <strain evidence="3">DTO 134E9</strain>
    </source>
</reference>
<dbReference type="STRING" id="1073089.A0A1L9RYM8"/>
<evidence type="ECO:0000313" key="2">
    <source>
        <dbReference type="EMBL" id="OJJ40070.1"/>
    </source>
</evidence>
<feature type="transmembrane region" description="Helical" evidence="1">
    <location>
        <begin position="152"/>
        <end position="177"/>
    </location>
</feature>
<gene>
    <name evidence="2" type="ORF">ASPWEDRAFT_100298</name>
</gene>
<name>A0A1L9RYM8_ASPWE</name>
<dbReference type="GeneID" id="63743142"/>
<feature type="transmembrane region" description="Helical" evidence="1">
    <location>
        <begin position="239"/>
        <end position="259"/>
    </location>
</feature>
<keyword evidence="3" id="KW-1185">Reference proteome</keyword>
<sequence length="365" mass="39840">MVVGPLVRRGVELASDHFSKDPVEQDPEMSGAGWLVGLLALMTLFIGLVFWAVEYTYGMVVATLAAVEETNPDIYVRIDADFQPNKPIDPSEPEMASVPPKPITSKLRTTVKHLCARGGRWARFRGLSMFIAYFLARGFLTAIVPVRMDNFLGQFVAQMVSGVLLANMQLAWVHIVISEPSSKRWYQRIPGFKSWVRFAPVVVFEHAVSGAAFYFPLALAGAFGGFEVFRNSDVPPAKVITHGIAAFVIPSILSFLISVPGRAISIRVAASMLPEEDEAIVPFDRSFGGKVSPAILGGSGKLGIFDAWKTFDRAGRVRFMAVILKVFAIEFTLMMGLSVMMGAQIYLLGADTVQKLTGAMPENTA</sequence>
<dbReference type="RefSeq" id="XP_040693746.1">
    <property type="nucleotide sequence ID" value="XM_040827294.1"/>
</dbReference>
<feature type="transmembrane region" description="Helical" evidence="1">
    <location>
        <begin position="322"/>
        <end position="347"/>
    </location>
</feature>
<feature type="transmembrane region" description="Helical" evidence="1">
    <location>
        <begin position="32"/>
        <end position="53"/>
    </location>
</feature>
<dbReference type="VEuPathDB" id="FungiDB:ASPWEDRAFT_100298"/>
<dbReference type="EMBL" id="KV878209">
    <property type="protein sequence ID" value="OJJ40070.1"/>
    <property type="molecule type" value="Genomic_DNA"/>
</dbReference>
<feature type="transmembrane region" description="Helical" evidence="1">
    <location>
        <begin position="127"/>
        <end position="146"/>
    </location>
</feature>
<evidence type="ECO:0000313" key="3">
    <source>
        <dbReference type="Proteomes" id="UP000184383"/>
    </source>
</evidence>
<evidence type="ECO:0000256" key="1">
    <source>
        <dbReference type="SAM" id="Phobius"/>
    </source>
</evidence>
<dbReference type="AlphaFoldDB" id="A0A1L9RYM8"/>
<keyword evidence="1" id="KW-0812">Transmembrane</keyword>